<evidence type="ECO:0000256" key="4">
    <source>
        <dbReference type="ARBA" id="ARBA00023012"/>
    </source>
</evidence>
<evidence type="ECO:0000256" key="9">
    <source>
        <dbReference type="PIRNR" id="PIRNR006171"/>
    </source>
</evidence>
<organism evidence="12 13">
    <name type="scientific">Schumannella luteola</name>
    <dbReference type="NCBI Taxonomy" id="472059"/>
    <lineage>
        <taxon>Bacteria</taxon>
        <taxon>Bacillati</taxon>
        <taxon>Actinomycetota</taxon>
        <taxon>Actinomycetes</taxon>
        <taxon>Micrococcales</taxon>
        <taxon>Microbacteriaceae</taxon>
        <taxon>Schumannella</taxon>
    </lineage>
</organism>
<dbReference type="InterPro" id="IPR051271">
    <property type="entry name" value="2C-system_Tx_regulators"/>
</dbReference>
<gene>
    <name evidence="12" type="ORF">BJ979_002932</name>
</gene>
<evidence type="ECO:0000256" key="2">
    <source>
        <dbReference type="ARBA" id="ARBA00022490"/>
    </source>
</evidence>
<evidence type="ECO:0000256" key="10">
    <source>
        <dbReference type="PROSITE-ProRule" id="PRU00169"/>
    </source>
</evidence>
<comment type="caution">
    <text evidence="12">The sequence shown here is derived from an EMBL/GenBank/DDBJ whole genome shotgun (WGS) entry which is preliminary data.</text>
</comment>
<dbReference type="InterPro" id="IPR036390">
    <property type="entry name" value="WH_DNA-bd_sf"/>
</dbReference>
<dbReference type="RefSeq" id="WP_179569054.1">
    <property type="nucleotide sequence ID" value="NZ_JACBZY010000001.1"/>
</dbReference>
<keyword evidence="7 9" id="KW-0010">Activator</keyword>
<evidence type="ECO:0000256" key="6">
    <source>
        <dbReference type="ARBA" id="ARBA00023125"/>
    </source>
</evidence>
<evidence type="ECO:0000256" key="5">
    <source>
        <dbReference type="ARBA" id="ARBA00023015"/>
    </source>
</evidence>
<evidence type="ECO:0000259" key="11">
    <source>
        <dbReference type="PROSITE" id="PS50110"/>
    </source>
</evidence>
<dbReference type="PROSITE" id="PS50110">
    <property type="entry name" value="RESPONSE_REGULATORY"/>
    <property type="match status" value="1"/>
</dbReference>
<dbReference type="PANTHER" id="PTHR45526">
    <property type="entry name" value="TRANSCRIPTIONAL REGULATORY PROTEIN DPIA"/>
    <property type="match status" value="1"/>
</dbReference>
<dbReference type="GO" id="GO:0003677">
    <property type="term" value="F:DNA binding"/>
    <property type="evidence" value="ECO:0007669"/>
    <property type="project" value="UniProtKB-KW"/>
</dbReference>
<keyword evidence="8 9" id="KW-0804">Transcription</keyword>
<dbReference type="InterPro" id="IPR001789">
    <property type="entry name" value="Sig_transdc_resp-reg_receiver"/>
</dbReference>
<dbReference type="AlphaFoldDB" id="A0A852YBH4"/>
<evidence type="ECO:0000256" key="7">
    <source>
        <dbReference type="ARBA" id="ARBA00023159"/>
    </source>
</evidence>
<keyword evidence="3 10" id="KW-0597">Phosphoprotein</keyword>
<proteinExistence type="predicted"/>
<name>A0A852YBH4_9MICO</name>
<dbReference type="SUPFAM" id="SSF46785">
    <property type="entry name" value="Winged helix' DNA-binding domain"/>
    <property type="match status" value="1"/>
</dbReference>
<dbReference type="Proteomes" id="UP000553888">
    <property type="component" value="Unassembled WGS sequence"/>
</dbReference>
<dbReference type="InterPro" id="IPR011006">
    <property type="entry name" value="CheY-like_superfamily"/>
</dbReference>
<sequence length="234" mass="24857">MIRVLVVDDDLLAAEAHAAYVGRVDGFEVVAVAHSAGEAHAALTTVHPGAIDLVLLDLTLPDGHGLELARRLRAERVGVDIMAITAVRDLEAVQTAVSVGVTQYLIKPFGFPALRERLEQYRAFRDGLAGGDAATSQGEVDALLAHLRPAHAAPLPKGLTATTLDAVSQSLRHATEPRSASETAAELELSRVTARRYLEHLAELGLARRSQRYGTPGRPEVAYAWSGAAAVPRG</sequence>
<dbReference type="SUPFAM" id="SSF52172">
    <property type="entry name" value="CheY-like"/>
    <property type="match status" value="1"/>
</dbReference>
<keyword evidence="5 9" id="KW-0805">Transcription regulation</keyword>
<evidence type="ECO:0000256" key="3">
    <source>
        <dbReference type="ARBA" id="ARBA00022553"/>
    </source>
</evidence>
<evidence type="ECO:0000256" key="8">
    <source>
        <dbReference type="ARBA" id="ARBA00023163"/>
    </source>
</evidence>
<accession>A0A852YBH4</accession>
<keyword evidence="13" id="KW-1185">Reference proteome</keyword>
<dbReference type="Gene3D" id="1.10.10.10">
    <property type="entry name" value="Winged helix-like DNA-binding domain superfamily/Winged helix DNA-binding domain"/>
    <property type="match status" value="1"/>
</dbReference>
<dbReference type="GO" id="GO:0000156">
    <property type="term" value="F:phosphorelay response regulator activity"/>
    <property type="evidence" value="ECO:0007669"/>
    <property type="project" value="TreeGrafter"/>
</dbReference>
<keyword evidence="6 9" id="KW-0238">DNA-binding</keyword>
<evidence type="ECO:0000313" key="13">
    <source>
        <dbReference type="Proteomes" id="UP000553888"/>
    </source>
</evidence>
<dbReference type="PIRSF" id="PIRSF006171">
    <property type="entry name" value="RR_citrat_malat"/>
    <property type="match status" value="1"/>
</dbReference>
<keyword evidence="4 9" id="KW-0902">Two-component regulatory system</keyword>
<dbReference type="GO" id="GO:0005737">
    <property type="term" value="C:cytoplasm"/>
    <property type="evidence" value="ECO:0007669"/>
    <property type="project" value="UniProtKB-SubCell"/>
</dbReference>
<dbReference type="GO" id="GO:0003700">
    <property type="term" value="F:DNA-binding transcription factor activity"/>
    <property type="evidence" value="ECO:0007669"/>
    <property type="project" value="InterPro"/>
</dbReference>
<dbReference type="PANTHER" id="PTHR45526:SF1">
    <property type="entry name" value="TRANSCRIPTIONAL REGULATORY PROTEIN DCUR-RELATED"/>
    <property type="match status" value="1"/>
</dbReference>
<protein>
    <recommendedName>
        <fullName evidence="9">Transcriptional regulatory protein</fullName>
    </recommendedName>
</protein>
<feature type="domain" description="Response regulatory" evidence="11">
    <location>
        <begin position="3"/>
        <end position="122"/>
    </location>
</feature>
<reference evidence="12 13" key="1">
    <citation type="submission" date="2020-07" db="EMBL/GenBank/DDBJ databases">
        <title>Sequencing the genomes of 1000 actinobacteria strains.</title>
        <authorList>
            <person name="Klenk H.-P."/>
        </authorList>
    </citation>
    <scope>NUCLEOTIDE SEQUENCE [LARGE SCALE GENOMIC DNA]</scope>
    <source>
        <strain evidence="12 13">DSM 23141</strain>
    </source>
</reference>
<dbReference type="Pfam" id="PF00072">
    <property type="entry name" value="Response_reg"/>
    <property type="match status" value="1"/>
</dbReference>
<dbReference type="SMART" id="SM00448">
    <property type="entry name" value="REC"/>
    <property type="match status" value="1"/>
</dbReference>
<keyword evidence="2 9" id="KW-0963">Cytoplasm</keyword>
<feature type="modified residue" description="4-aspartylphosphate" evidence="10">
    <location>
        <position position="57"/>
    </location>
</feature>
<evidence type="ECO:0000256" key="1">
    <source>
        <dbReference type="ARBA" id="ARBA00004496"/>
    </source>
</evidence>
<dbReference type="InterPro" id="IPR024187">
    <property type="entry name" value="Sig_transdc_resp-reg_cit/mal"/>
</dbReference>
<comment type="subcellular location">
    <subcellularLocation>
        <location evidence="1 9">Cytoplasm</location>
    </subcellularLocation>
</comment>
<evidence type="ECO:0000313" key="12">
    <source>
        <dbReference type="EMBL" id="NYH00307.1"/>
    </source>
</evidence>
<dbReference type="Gene3D" id="3.40.50.2300">
    <property type="match status" value="1"/>
</dbReference>
<dbReference type="EMBL" id="JACBZY010000001">
    <property type="protein sequence ID" value="NYH00307.1"/>
    <property type="molecule type" value="Genomic_DNA"/>
</dbReference>
<dbReference type="InterPro" id="IPR036388">
    <property type="entry name" value="WH-like_DNA-bd_sf"/>
</dbReference>